<name>A0ABY3AU41_PAEPP</name>
<evidence type="ECO:0000313" key="2">
    <source>
        <dbReference type="Proteomes" id="UP000316208"/>
    </source>
</evidence>
<reference evidence="1 2" key="1">
    <citation type="submission" date="2018-03" db="EMBL/GenBank/DDBJ databases">
        <title>Aerobic endospore-forming bacteria genome sequencing and assembly.</title>
        <authorList>
            <person name="Cavalcante D.A."/>
            <person name="Driks A."/>
            <person name="Putonti C."/>
            <person name="De-Souza M.T."/>
        </authorList>
    </citation>
    <scope>NUCLEOTIDE SEQUENCE [LARGE SCALE GENOMIC DNA]</scope>
    <source>
        <strain evidence="1 2">SDF0028</strain>
    </source>
</reference>
<organism evidence="1 2">
    <name type="scientific">Paenibacillus popilliae</name>
    <name type="common">Bacillus popilliae</name>
    <dbReference type="NCBI Taxonomy" id="78057"/>
    <lineage>
        <taxon>Bacteria</taxon>
        <taxon>Bacillati</taxon>
        <taxon>Bacillota</taxon>
        <taxon>Bacilli</taxon>
        <taxon>Bacillales</taxon>
        <taxon>Paenibacillaceae</taxon>
        <taxon>Paenibacillus</taxon>
    </lineage>
</organism>
<dbReference type="Proteomes" id="UP000316208">
    <property type="component" value="Unassembled WGS sequence"/>
</dbReference>
<dbReference type="InterPro" id="IPR042099">
    <property type="entry name" value="ANL_N_sf"/>
</dbReference>
<dbReference type="RefSeq" id="WP_142542313.1">
    <property type="nucleotide sequence ID" value="NZ_SADY01000001.1"/>
</dbReference>
<proteinExistence type="predicted"/>
<evidence type="ECO:0000313" key="1">
    <source>
        <dbReference type="EMBL" id="TQR46347.1"/>
    </source>
</evidence>
<dbReference type="SUPFAM" id="SSF56801">
    <property type="entry name" value="Acetyl-CoA synthetase-like"/>
    <property type="match status" value="1"/>
</dbReference>
<sequence>MDVPLANFDIFSEDEKQILLIVNQLNTEYPFHQSISELFEAQVSRTPSHIAVVCEGRQITYKELRKGKPGCLALAQIWRR</sequence>
<dbReference type="Gene3D" id="3.40.50.12780">
    <property type="entry name" value="N-terminal domain of ligase-like"/>
    <property type="match status" value="1"/>
</dbReference>
<dbReference type="EMBL" id="SADY01000001">
    <property type="protein sequence ID" value="TQR46347.1"/>
    <property type="molecule type" value="Genomic_DNA"/>
</dbReference>
<gene>
    <name evidence="1" type="ORF">C7Y44_01260</name>
</gene>
<accession>A0ABY3AU41</accession>
<keyword evidence="2" id="KW-1185">Reference proteome</keyword>
<protein>
    <submittedName>
        <fullName evidence="1">Uncharacterized protein</fullName>
    </submittedName>
</protein>
<comment type="caution">
    <text evidence="1">The sequence shown here is derived from an EMBL/GenBank/DDBJ whole genome shotgun (WGS) entry which is preliminary data.</text>
</comment>